<dbReference type="EMBL" id="VDMD01000008">
    <property type="protein sequence ID" value="TRM64041.1"/>
    <property type="molecule type" value="Genomic_DNA"/>
</dbReference>
<organism evidence="1 2">
    <name type="scientific">Schizophyllum amplum</name>
    <dbReference type="NCBI Taxonomy" id="97359"/>
    <lineage>
        <taxon>Eukaryota</taxon>
        <taxon>Fungi</taxon>
        <taxon>Dikarya</taxon>
        <taxon>Basidiomycota</taxon>
        <taxon>Agaricomycotina</taxon>
        <taxon>Agaricomycetes</taxon>
        <taxon>Agaricomycetidae</taxon>
        <taxon>Agaricales</taxon>
        <taxon>Schizophyllaceae</taxon>
        <taxon>Schizophyllum</taxon>
    </lineage>
</organism>
<evidence type="ECO:0008006" key="3">
    <source>
        <dbReference type="Google" id="ProtNLM"/>
    </source>
</evidence>
<sequence>MSIHMNLLTRVGFYMDYEDVMLHDDFWSDDVWQAMCTQASRWERVALEHLPDGTLRAQDPPLLFPALSQLSLSTRDLDKVPVDFFQNSPNMRCLSLSTYHTIAPLVLPSSWRLTTLTLKCGEGEMGQTRASLAPCVQAILACSPTLEYLHVTALGFRLSRLPQNATVFPALEDLILVGACHLCALISAPNLVEACLDASSMPSPVTASDLMMFEYMVTKSSGCPKLESLSLRNVQQTPDLVIRCLRRIPSLTHLSVIDNDGYEIPNFNTIASMELVRALTRKPSSRKFLPNLTSLLLYFNEDDDDEDDYYMENRWDEEDSELKIALDKMTMSRSEPQTTKKGLVLKRLEAFKTDCRGYY</sequence>
<dbReference type="SUPFAM" id="SSF52047">
    <property type="entry name" value="RNI-like"/>
    <property type="match status" value="1"/>
</dbReference>
<keyword evidence="2" id="KW-1185">Reference proteome</keyword>
<evidence type="ECO:0000313" key="1">
    <source>
        <dbReference type="EMBL" id="TRM64041.1"/>
    </source>
</evidence>
<dbReference type="Proteomes" id="UP000320762">
    <property type="component" value="Unassembled WGS sequence"/>
</dbReference>
<dbReference type="OrthoDB" id="3010795at2759"/>
<dbReference type="Gene3D" id="3.80.10.10">
    <property type="entry name" value="Ribonuclease Inhibitor"/>
    <property type="match status" value="1"/>
</dbReference>
<name>A0A550CGW0_9AGAR</name>
<dbReference type="AlphaFoldDB" id="A0A550CGW0"/>
<comment type="caution">
    <text evidence="1">The sequence shown here is derived from an EMBL/GenBank/DDBJ whole genome shotgun (WGS) entry which is preliminary data.</text>
</comment>
<gene>
    <name evidence="1" type="ORF">BD626DRAFT_568642</name>
</gene>
<protein>
    <recommendedName>
        <fullName evidence="3">F-box domain-containing protein</fullName>
    </recommendedName>
</protein>
<dbReference type="InterPro" id="IPR032675">
    <property type="entry name" value="LRR_dom_sf"/>
</dbReference>
<proteinExistence type="predicted"/>
<accession>A0A550CGW0</accession>
<reference evidence="1 2" key="1">
    <citation type="journal article" date="2019" name="New Phytol.">
        <title>Comparative genomics reveals unique wood-decay strategies and fruiting body development in the Schizophyllaceae.</title>
        <authorList>
            <person name="Almasi E."/>
            <person name="Sahu N."/>
            <person name="Krizsan K."/>
            <person name="Balint B."/>
            <person name="Kovacs G.M."/>
            <person name="Kiss B."/>
            <person name="Cseklye J."/>
            <person name="Drula E."/>
            <person name="Henrissat B."/>
            <person name="Nagy I."/>
            <person name="Chovatia M."/>
            <person name="Adam C."/>
            <person name="LaButti K."/>
            <person name="Lipzen A."/>
            <person name="Riley R."/>
            <person name="Grigoriev I.V."/>
            <person name="Nagy L.G."/>
        </authorList>
    </citation>
    <scope>NUCLEOTIDE SEQUENCE [LARGE SCALE GENOMIC DNA]</scope>
    <source>
        <strain evidence="1 2">NL-1724</strain>
    </source>
</reference>
<dbReference type="STRING" id="97359.A0A550CGW0"/>
<evidence type="ECO:0000313" key="2">
    <source>
        <dbReference type="Proteomes" id="UP000320762"/>
    </source>
</evidence>